<evidence type="ECO:0000256" key="6">
    <source>
        <dbReference type="ARBA" id="ARBA00022723"/>
    </source>
</evidence>
<keyword evidence="6" id="KW-0479">Metal-binding</keyword>
<protein>
    <submittedName>
        <fullName evidence="18">CLUMA_CG006775, isoform A</fullName>
    </submittedName>
</protein>
<dbReference type="Pfam" id="PF13519">
    <property type="entry name" value="VWA_2"/>
    <property type="match status" value="1"/>
</dbReference>
<dbReference type="Gene3D" id="3.30.450.20">
    <property type="entry name" value="PAS domain"/>
    <property type="match status" value="1"/>
</dbReference>
<dbReference type="PANTHER" id="PTHR10166:SF63">
    <property type="entry name" value="STRAIGHTJACKET, ISOFORM C"/>
    <property type="match status" value="1"/>
</dbReference>
<keyword evidence="14" id="KW-0325">Glycoprotein</keyword>
<dbReference type="PANTHER" id="PTHR10166">
    <property type="entry name" value="VOLTAGE-DEPENDENT CALCIUM CHANNEL SUBUNIT ALPHA-2/DELTA-RELATED"/>
    <property type="match status" value="1"/>
</dbReference>
<evidence type="ECO:0000256" key="5">
    <source>
        <dbReference type="ARBA" id="ARBA00022692"/>
    </source>
</evidence>
<dbReference type="InterPro" id="IPR002035">
    <property type="entry name" value="VWF_A"/>
</dbReference>
<evidence type="ECO:0000256" key="16">
    <source>
        <dbReference type="SAM" id="MobiDB-lite"/>
    </source>
</evidence>
<keyword evidence="2" id="KW-0813">Transport</keyword>
<keyword evidence="10" id="KW-1133">Transmembrane helix</keyword>
<evidence type="ECO:0000256" key="10">
    <source>
        <dbReference type="ARBA" id="ARBA00022989"/>
    </source>
</evidence>
<dbReference type="Gene3D" id="3.40.50.410">
    <property type="entry name" value="von Willebrand factor, type A domain"/>
    <property type="match status" value="1"/>
</dbReference>
<comment type="subcellular location">
    <subcellularLocation>
        <location evidence="1">Membrane</location>
        <topology evidence="1">Single-pass type I membrane protein</topology>
    </subcellularLocation>
</comment>
<dbReference type="GO" id="GO:0005891">
    <property type="term" value="C:voltage-gated calcium channel complex"/>
    <property type="evidence" value="ECO:0007669"/>
    <property type="project" value="TreeGrafter"/>
</dbReference>
<keyword evidence="19" id="KW-1185">Reference proteome</keyword>
<keyword evidence="12" id="KW-0472">Membrane</keyword>
<dbReference type="GO" id="GO:0046872">
    <property type="term" value="F:metal ion binding"/>
    <property type="evidence" value="ECO:0007669"/>
    <property type="project" value="UniProtKB-KW"/>
</dbReference>
<keyword evidence="5" id="KW-0812">Transmembrane</keyword>
<dbReference type="AlphaFoldDB" id="A0A1J1HYQ7"/>
<dbReference type="STRING" id="568069.A0A1J1HYQ7"/>
<dbReference type="InterPro" id="IPR036465">
    <property type="entry name" value="vWFA_dom_sf"/>
</dbReference>
<accession>A0A1J1HYQ7</accession>
<dbReference type="Pfam" id="PF08399">
    <property type="entry name" value="VWA_N"/>
    <property type="match status" value="1"/>
</dbReference>
<evidence type="ECO:0000256" key="15">
    <source>
        <dbReference type="ARBA" id="ARBA00023303"/>
    </source>
</evidence>
<sequence>MAHDITMFSFSQARIVNKSGTRLVDEIARDLKAMLDVRINAVKRIVKVVEDLPKVNENTTDFENYSFVNTRDRDEFREEELRLKRIEDELKERLSQSENYTKKRKPQHDGMICYQSDSPSDDDADEDEIDYGCFAKYNETINLKSKEASVYLPLDVFDKDGNITRIIHRSRGIDKAFFGNYKIDPTIGWQYFCNSSGLFRHFPATSWSFHPINMYDCRMRHWFAGAAASAKDVMILIEISGSMNGTRIGIAIDVVRNILDTLTPNDFVNVIEFSENATYAIPCAKGLIQATSANIFELKQAIADIEPKGQTDLAEALREAFEVLAIHKRSSANCNQVIMLITDGMEYNLTIQDIFRDYNWHKGSNVRVFSFLIGEQIPEGDYEQVKLMACENRGYYTQIDTKKETREQSLKYIPIIARPLVLASQNMAQNPIVWSNLYADVVDSYRITNHDWNCKQSETQRRRVVKYLSEYDWYPCITRNEPEEWNPEYRKYVFMTTVSMPAFERGVNAVRRSHQLLTYSINNEKLFNNSQSLMGVAAVDVALFEFERLFQNFRLGVGGYAFVIDSNGNILTHPEFRPFFQGKILKPSYNSVDIAEVELMDDGYDPRDFNMLLLEFRESIIIKSSGSKYMLALQPYDDMRRAFRLRRNYFWRKISQTPFTVVVTFPEHFTGRIQIPESEADAMMTQGSNVKRFFKDDFKIHPNWIYCRGIRKSLEEMKLGLIDPDNCEMTPEEELVFYLEKFEESGWKWKQDKLDSNDTMCNRKLMQALLFDAKATMNFPSDFPKRSKEMSFIEKFRIKTSFLATHSGLLRYKIFDKKIRSETFGNKMKKSTDEVWYKHSVEFNRENPQSFVYTVPFNAYEQNDPIITATHTLFIRDGSDQVPLAVVGYQFAHSKLEEMAEQICPRDKEEQCYILDENAYILSDPDAEHTGKFFGSVEKKLMQILIEDRVYEAVRVYDYQAVCYVDRDVDYDAIMKRNSAVSTLLWNPVKNFFMFIITLLSIMYPDPEHFYDESINSEFFCPNIHDSVFMECLKEKEVKTNDTNDSEYRQCLEKKQKRFLKCNDENGTEYILKRHISRTRPTKCDKFNNVYSLTKDESNFLKPYDECSRPFVVQKIAHSNLILLITNRKCNQVFATEGIFNDEPKTIEYDNSTFCHKLKIPMFRSRPKSCMTYHEKEPKFDPNNKDRSQCGSGNKIQINTLITLLSLISALCDTLK</sequence>
<keyword evidence="11" id="KW-0406">Ion transport</keyword>
<dbReference type="InterPro" id="IPR051173">
    <property type="entry name" value="Ca_channel_alpha-2/delta"/>
</dbReference>
<dbReference type="Proteomes" id="UP000183832">
    <property type="component" value="Unassembled WGS sequence"/>
</dbReference>
<keyword evidence="15" id="KW-0407">Ion channel</keyword>
<feature type="region of interest" description="Disordered" evidence="16">
    <location>
        <begin position="97"/>
        <end position="124"/>
    </location>
</feature>
<evidence type="ECO:0000256" key="4">
    <source>
        <dbReference type="ARBA" id="ARBA00022673"/>
    </source>
</evidence>
<name>A0A1J1HYQ7_9DIPT</name>
<evidence type="ECO:0000256" key="2">
    <source>
        <dbReference type="ARBA" id="ARBA00022448"/>
    </source>
</evidence>
<keyword evidence="3" id="KW-0109">Calcium transport</keyword>
<evidence type="ECO:0000259" key="17">
    <source>
        <dbReference type="PROSITE" id="PS50234"/>
    </source>
</evidence>
<dbReference type="EMBL" id="CVRI01000037">
    <property type="protein sequence ID" value="CRK93231.1"/>
    <property type="molecule type" value="Genomic_DNA"/>
</dbReference>
<feature type="domain" description="VWFA" evidence="17">
    <location>
        <begin position="232"/>
        <end position="420"/>
    </location>
</feature>
<evidence type="ECO:0000256" key="11">
    <source>
        <dbReference type="ARBA" id="ARBA00023065"/>
    </source>
</evidence>
<proteinExistence type="predicted"/>
<organism evidence="18 19">
    <name type="scientific">Clunio marinus</name>
    <dbReference type="NCBI Taxonomy" id="568069"/>
    <lineage>
        <taxon>Eukaryota</taxon>
        <taxon>Metazoa</taxon>
        <taxon>Ecdysozoa</taxon>
        <taxon>Arthropoda</taxon>
        <taxon>Hexapoda</taxon>
        <taxon>Insecta</taxon>
        <taxon>Pterygota</taxon>
        <taxon>Neoptera</taxon>
        <taxon>Endopterygota</taxon>
        <taxon>Diptera</taxon>
        <taxon>Nematocera</taxon>
        <taxon>Chironomoidea</taxon>
        <taxon>Chironomidae</taxon>
        <taxon>Clunio</taxon>
    </lineage>
</organism>
<reference evidence="18 19" key="1">
    <citation type="submission" date="2015-04" db="EMBL/GenBank/DDBJ databases">
        <authorList>
            <person name="Syromyatnikov M.Y."/>
            <person name="Popov V.N."/>
        </authorList>
    </citation>
    <scope>NUCLEOTIDE SEQUENCE [LARGE SCALE GENOMIC DNA]</scope>
</reference>
<gene>
    <name evidence="18" type="primary">delta-4</name>
    <name evidence="18" type="ORF">CLUMA_CG006775</name>
</gene>
<dbReference type="InterPro" id="IPR013608">
    <property type="entry name" value="VWA_N"/>
</dbReference>
<evidence type="ECO:0000313" key="19">
    <source>
        <dbReference type="Proteomes" id="UP000183832"/>
    </source>
</evidence>
<evidence type="ECO:0000256" key="3">
    <source>
        <dbReference type="ARBA" id="ARBA00022568"/>
    </source>
</evidence>
<dbReference type="GO" id="GO:0005245">
    <property type="term" value="F:voltage-gated calcium channel activity"/>
    <property type="evidence" value="ECO:0007669"/>
    <property type="project" value="TreeGrafter"/>
</dbReference>
<evidence type="ECO:0000256" key="7">
    <source>
        <dbReference type="ARBA" id="ARBA00022729"/>
    </source>
</evidence>
<evidence type="ECO:0000256" key="13">
    <source>
        <dbReference type="ARBA" id="ARBA00023157"/>
    </source>
</evidence>
<dbReference type="SUPFAM" id="SSF53300">
    <property type="entry name" value="vWA-like"/>
    <property type="match status" value="1"/>
</dbReference>
<dbReference type="CDD" id="cd18774">
    <property type="entry name" value="PDC2_HK_sensor"/>
    <property type="match status" value="1"/>
</dbReference>
<keyword evidence="4" id="KW-0107">Calcium channel</keyword>
<dbReference type="PROSITE" id="PS50234">
    <property type="entry name" value="VWFA"/>
    <property type="match status" value="1"/>
</dbReference>
<dbReference type="InterPro" id="IPR013680">
    <property type="entry name" value="VDCC_a2/dsu"/>
</dbReference>
<evidence type="ECO:0000256" key="8">
    <source>
        <dbReference type="ARBA" id="ARBA00022837"/>
    </source>
</evidence>
<dbReference type="Pfam" id="PF08473">
    <property type="entry name" value="VGCC_alpha2"/>
    <property type="match status" value="1"/>
</dbReference>
<evidence type="ECO:0000256" key="1">
    <source>
        <dbReference type="ARBA" id="ARBA00004479"/>
    </source>
</evidence>
<evidence type="ECO:0000256" key="9">
    <source>
        <dbReference type="ARBA" id="ARBA00022882"/>
    </source>
</evidence>
<evidence type="ECO:0000313" key="18">
    <source>
        <dbReference type="EMBL" id="CRK93231.1"/>
    </source>
</evidence>
<dbReference type="SMART" id="SM00327">
    <property type="entry name" value="VWA"/>
    <property type="match status" value="1"/>
</dbReference>
<keyword evidence="13" id="KW-1015">Disulfide bond</keyword>
<keyword evidence="8" id="KW-0106">Calcium</keyword>
<keyword evidence="7" id="KW-0732">Signal</keyword>
<keyword evidence="9" id="KW-0851">Voltage-gated channel</keyword>
<evidence type="ECO:0000256" key="12">
    <source>
        <dbReference type="ARBA" id="ARBA00023136"/>
    </source>
</evidence>
<evidence type="ECO:0000256" key="14">
    <source>
        <dbReference type="ARBA" id="ARBA00023180"/>
    </source>
</evidence>
<dbReference type="OrthoDB" id="10054666at2759"/>